<name>A0ACB8U0G8_9APHY</name>
<sequence length="233" mass="24836">MGNSTSNAANSNLSHHHARRTQSPASIPSSRGGSPVPASNGTVSQRVHKSLRTKKKSLELPDLASLALTPASSGSPNASPHAAYRRPRASSPIPIPISPHPPPRGFDVQSNIPSAAKLTGMTGKSRYRSYLSSASAYPSMHSLRSDSRERESAPSDQGSPPRTDISNGKHEFVQEVVHSTIPLALVKAEGEGPKPEHVTVTIKWKGGGRSVVLARAGDDYWKGRLPMDYEDAL</sequence>
<accession>A0ACB8U0G8</accession>
<keyword evidence="2" id="KW-1185">Reference proteome</keyword>
<protein>
    <submittedName>
        <fullName evidence="1">Uncharacterized protein</fullName>
    </submittedName>
</protein>
<proteinExistence type="predicted"/>
<dbReference type="EMBL" id="MU274916">
    <property type="protein sequence ID" value="KAI0087728.1"/>
    <property type="molecule type" value="Genomic_DNA"/>
</dbReference>
<organism evidence="1 2">
    <name type="scientific">Irpex rosettiformis</name>
    <dbReference type="NCBI Taxonomy" id="378272"/>
    <lineage>
        <taxon>Eukaryota</taxon>
        <taxon>Fungi</taxon>
        <taxon>Dikarya</taxon>
        <taxon>Basidiomycota</taxon>
        <taxon>Agaricomycotina</taxon>
        <taxon>Agaricomycetes</taxon>
        <taxon>Polyporales</taxon>
        <taxon>Irpicaceae</taxon>
        <taxon>Irpex</taxon>
    </lineage>
</organism>
<gene>
    <name evidence="1" type="ORF">BDY19DRAFT_219474</name>
</gene>
<reference evidence="1" key="1">
    <citation type="journal article" date="2021" name="Environ. Microbiol.">
        <title>Gene family expansions and transcriptome signatures uncover fungal adaptations to wood decay.</title>
        <authorList>
            <person name="Hage H."/>
            <person name="Miyauchi S."/>
            <person name="Viragh M."/>
            <person name="Drula E."/>
            <person name="Min B."/>
            <person name="Chaduli D."/>
            <person name="Navarro D."/>
            <person name="Favel A."/>
            <person name="Norest M."/>
            <person name="Lesage-Meessen L."/>
            <person name="Balint B."/>
            <person name="Merenyi Z."/>
            <person name="de Eugenio L."/>
            <person name="Morin E."/>
            <person name="Martinez A.T."/>
            <person name="Baldrian P."/>
            <person name="Stursova M."/>
            <person name="Martinez M.J."/>
            <person name="Novotny C."/>
            <person name="Magnuson J.K."/>
            <person name="Spatafora J.W."/>
            <person name="Maurice S."/>
            <person name="Pangilinan J."/>
            <person name="Andreopoulos W."/>
            <person name="LaButti K."/>
            <person name="Hundley H."/>
            <person name="Na H."/>
            <person name="Kuo A."/>
            <person name="Barry K."/>
            <person name="Lipzen A."/>
            <person name="Henrissat B."/>
            <person name="Riley R."/>
            <person name="Ahrendt S."/>
            <person name="Nagy L.G."/>
            <person name="Grigoriev I.V."/>
            <person name="Martin F."/>
            <person name="Rosso M.N."/>
        </authorList>
    </citation>
    <scope>NUCLEOTIDE SEQUENCE</scope>
    <source>
        <strain evidence="1">CBS 384.51</strain>
    </source>
</reference>
<dbReference type="Proteomes" id="UP001055072">
    <property type="component" value="Unassembled WGS sequence"/>
</dbReference>
<evidence type="ECO:0000313" key="2">
    <source>
        <dbReference type="Proteomes" id="UP001055072"/>
    </source>
</evidence>
<evidence type="ECO:0000313" key="1">
    <source>
        <dbReference type="EMBL" id="KAI0087728.1"/>
    </source>
</evidence>
<comment type="caution">
    <text evidence="1">The sequence shown here is derived from an EMBL/GenBank/DDBJ whole genome shotgun (WGS) entry which is preliminary data.</text>
</comment>